<evidence type="ECO:0000313" key="2">
    <source>
        <dbReference type="EMBL" id="EPQ29996.1"/>
    </source>
</evidence>
<dbReference type="GeneID" id="19316786"/>
<dbReference type="Proteomes" id="UP000053664">
    <property type="component" value="Unassembled WGS sequence"/>
</dbReference>
<feature type="signal peptide" evidence="1">
    <location>
        <begin position="1"/>
        <end position="28"/>
    </location>
</feature>
<proteinExistence type="predicted"/>
<accession>A0A061HHA8</accession>
<dbReference type="EMBL" id="KE361629">
    <property type="protein sequence ID" value="EPQ29996.1"/>
    <property type="molecule type" value="Genomic_DNA"/>
</dbReference>
<dbReference type="KEGG" id="pfp:PFL1_02669"/>
<protein>
    <submittedName>
        <fullName evidence="2">Uncharacterized protein</fullName>
    </submittedName>
</protein>
<feature type="chain" id="PRO_5001599961" evidence="1">
    <location>
        <begin position="29"/>
        <end position="296"/>
    </location>
</feature>
<name>A0A061HHA8_9BASI</name>
<keyword evidence="1" id="KW-0732">Signal</keyword>
<evidence type="ECO:0000256" key="1">
    <source>
        <dbReference type="SAM" id="SignalP"/>
    </source>
</evidence>
<evidence type="ECO:0000313" key="3">
    <source>
        <dbReference type="Proteomes" id="UP000053664"/>
    </source>
</evidence>
<organism evidence="2 3">
    <name type="scientific">Pseudozyma flocculosa PF-1</name>
    <dbReference type="NCBI Taxonomy" id="1277687"/>
    <lineage>
        <taxon>Eukaryota</taxon>
        <taxon>Fungi</taxon>
        <taxon>Dikarya</taxon>
        <taxon>Basidiomycota</taxon>
        <taxon>Ustilaginomycotina</taxon>
        <taxon>Ustilaginomycetes</taxon>
        <taxon>Ustilaginales</taxon>
        <taxon>Ustilaginaceae</taxon>
        <taxon>Pseudozyma</taxon>
    </lineage>
</organism>
<gene>
    <name evidence="2" type="ORF">PFL1_02669</name>
</gene>
<dbReference type="AlphaFoldDB" id="A0A061HHA8"/>
<reference evidence="2 3" key="1">
    <citation type="journal article" date="2013" name="Plant Cell">
        <title>The transition from a phytopathogenic smut ancestor to an anamorphic biocontrol agent deciphered by comparative whole-genome analysis.</title>
        <authorList>
            <person name="Lefebvre F."/>
            <person name="Joly D.L."/>
            <person name="Labbe C."/>
            <person name="Teichmann B."/>
            <person name="Linning R."/>
            <person name="Belzile F."/>
            <person name="Bakkeren G."/>
            <person name="Belanger R.R."/>
        </authorList>
    </citation>
    <scope>NUCLEOTIDE SEQUENCE [LARGE SCALE GENOMIC DNA]</scope>
    <source>
        <strain evidence="2 3">PF-1</strain>
    </source>
</reference>
<dbReference type="HOGENOM" id="CLU_940494_0_0_1"/>
<dbReference type="RefSeq" id="XP_007878374.1">
    <property type="nucleotide sequence ID" value="XM_007880183.1"/>
</dbReference>
<sequence length="296" mass="31972">MPSFKVQYGLVALAFSLALSGRSMTASAASVPPSAGGSAAKSSVFDTDYFQNPKQTGSVWLSPPTDAAKAFAQSCIAATDAFLNHPETTNASFLEYRKEIKPCDEDDIKRLPSFYQHQGDYEVTGSKCALIKHLHLKGKDGRVAGKNPGDPQWQPQRPPGVSFYYQNSMFNTGKKGGKPDVSAFAAVARCFDVDTFNLLISPEEADVLGWQHPVPYQPAEPYSSEMFDVSTKDMTDAVARMATACSYTFCIASGQQFHAPAATSQKSVNDVSKVSDSTRAKKIQEALEAQQVLGAQ</sequence>